<evidence type="ECO:0000313" key="1">
    <source>
        <dbReference type="EMBL" id="KAA3440071.1"/>
    </source>
</evidence>
<dbReference type="Proteomes" id="UP000324133">
    <property type="component" value="Unassembled WGS sequence"/>
</dbReference>
<name>A0A5B6TI34_9BACT</name>
<accession>A0A5B6TI34</accession>
<proteinExistence type="predicted"/>
<dbReference type="AlphaFoldDB" id="A0A5B6TI34"/>
<dbReference type="RefSeq" id="WP_149089709.1">
    <property type="nucleotide sequence ID" value="NZ_VKKY01000001.1"/>
</dbReference>
<dbReference type="Pfam" id="PF09844">
    <property type="entry name" value="DUF2071"/>
    <property type="match status" value="1"/>
</dbReference>
<protein>
    <submittedName>
        <fullName evidence="1">DUF2071 domain-containing protein</fullName>
    </submittedName>
</protein>
<dbReference type="InterPro" id="IPR018644">
    <property type="entry name" value="DUF2071"/>
</dbReference>
<comment type="caution">
    <text evidence="1">The sequence shown here is derived from an EMBL/GenBank/DDBJ whole genome shotgun (WGS) entry which is preliminary data.</text>
</comment>
<evidence type="ECO:0000313" key="2">
    <source>
        <dbReference type="Proteomes" id="UP000324133"/>
    </source>
</evidence>
<dbReference type="PANTHER" id="PTHR39186:SF1">
    <property type="entry name" value="DUF2071 DOMAIN-CONTAINING PROTEIN"/>
    <property type="match status" value="1"/>
</dbReference>
<dbReference type="PANTHER" id="PTHR39186">
    <property type="entry name" value="DUF2071 FAMILY PROTEIN"/>
    <property type="match status" value="1"/>
</dbReference>
<dbReference type="OrthoDB" id="1421826at2"/>
<sequence length="238" mass="27790">MKKTFLTAEWRKLIMVNYAIDAQVLQKYLPPHTQLDLWNGTCYVSLIGFMFLNTKIKGIRIPFHTDFEEVNLRFYVKYPEAGVYKRGVVFIKEIVPKTAITLVANALYKEHYVTMPMQHSWDLREDALAIEYRWKKQDWYRLGVVAQPTPQPLAPGSEEEFITEHYWGFTTRDEHTTTAYEVAHPRWEMYPVTEYQLSVDFTALYGPDFDFLNTASPRSVFLAEGSEILIKEGGVLRS</sequence>
<dbReference type="EMBL" id="VKKY01000001">
    <property type="protein sequence ID" value="KAA3440071.1"/>
    <property type="molecule type" value="Genomic_DNA"/>
</dbReference>
<gene>
    <name evidence="1" type="ORF">FOA19_05220</name>
</gene>
<keyword evidence="2" id="KW-1185">Reference proteome</keyword>
<reference evidence="1 2" key="1">
    <citation type="submission" date="2019-07" db="EMBL/GenBank/DDBJ databases">
        <title>Rufibacter sp. nov., isolated from lake sediment.</title>
        <authorList>
            <person name="Qu J.-H."/>
        </authorList>
    </citation>
    <scope>NUCLEOTIDE SEQUENCE [LARGE SCALE GENOMIC DNA]</scope>
    <source>
        <strain evidence="1 2">NBS58-1</strain>
    </source>
</reference>
<organism evidence="1 2">
    <name type="scientific">Rufibacter hautae</name>
    <dbReference type="NCBI Taxonomy" id="2595005"/>
    <lineage>
        <taxon>Bacteria</taxon>
        <taxon>Pseudomonadati</taxon>
        <taxon>Bacteroidota</taxon>
        <taxon>Cytophagia</taxon>
        <taxon>Cytophagales</taxon>
        <taxon>Hymenobacteraceae</taxon>
        <taxon>Rufibacter</taxon>
    </lineage>
</organism>